<evidence type="ECO:0000313" key="2">
    <source>
        <dbReference type="Proteomes" id="UP001374952"/>
    </source>
</evidence>
<gene>
    <name evidence="1" type="ORF">V6250_20210</name>
</gene>
<feature type="non-terminal residue" evidence="1">
    <location>
        <position position="1"/>
    </location>
</feature>
<evidence type="ECO:0000313" key="1">
    <source>
        <dbReference type="EMBL" id="MEL0606486.1"/>
    </source>
</evidence>
<dbReference type="Proteomes" id="UP001374952">
    <property type="component" value="Unassembled WGS sequence"/>
</dbReference>
<dbReference type="EMBL" id="JBAKAX010000085">
    <property type="protein sequence ID" value="MEL0606486.1"/>
    <property type="molecule type" value="Genomic_DNA"/>
</dbReference>
<proteinExistence type="predicted"/>
<protein>
    <submittedName>
        <fullName evidence="1">Guanosine-3',5'-bis(Diphosphate) 3'-diphosphatase</fullName>
    </submittedName>
</protein>
<accession>A0ACC6R9L1</accession>
<feature type="non-terminal residue" evidence="1">
    <location>
        <position position="85"/>
    </location>
</feature>
<sequence length="85" mass="9451">KDYIAVPKTNGYQSLPPSLVGPHGIPVEIQVRTHDMDHMADNGVAAHWMYKNAGDGAGNTARQRARQWMQRLLELQQSAGSSFEF</sequence>
<reference evidence="1" key="1">
    <citation type="submission" date="2024-02" db="EMBL/GenBank/DDBJ databases">
        <title>Bacteria isolated from the canopy kelp, Nereocystis luetkeana.</title>
        <authorList>
            <person name="Pfister C.A."/>
            <person name="Younker I.T."/>
            <person name="Light S.H."/>
        </authorList>
    </citation>
    <scope>NUCLEOTIDE SEQUENCE</scope>
    <source>
        <strain evidence="1">TN.2.01</strain>
    </source>
</reference>
<name>A0ACC6R9L1_9GAMM</name>
<keyword evidence="2" id="KW-1185">Reference proteome</keyword>
<comment type="caution">
    <text evidence="1">The sequence shown here is derived from an EMBL/GenBank/DDBJ whole genome shotgun (WGS) entry which is preliminary data.</text>
</comment>
<organism evidence="1 2">
    <name type="scientific">Pseudoalteromonas undina</name>
    <dbReference type="NCBI Taxonomy" id="43660"/>
    <lineage>
        <taxon>Bacteria</taxon>
        <taxon>Pseudomonadati</taxon>
        <taxon>Pseudomonadota</taxon>
        <taxon>Gammaproteobacteria</taxon>
        <taxon>Alteromonadales</taxon>
        <taxon>Pseudoalteromonadaceae</taxon>
        <taxon>Pseudoalteromonas</taxon>
    </lineage>
</organism>